<reference evidence="1" key="1">
    <citation type="journal article" date="2025" name="Int. J. Syst. Evol. Microbiol.">
        <title>Inconstantimicrobium mannanitabidum sp. nov., a novel member of the family Clostridiaceae isolated from anoxic soil under the treatment of reductive soil disinfestation.</title>
        <authorList>
            <person name="Ueki A."/>
            <person name="Tonouchi A."/>
            <person name="Honma S."/>
            <person name="Kaku N."/>
            <person name="Ueki K."/>
        </authorList>
    </citation>
    <scope>NUCLEOTIDE SEQUENCE</scope>
    <source>
        <strain evidence="1">TW13</strain>
    </source>
</reference>
<proteinExistence type="predicted"/>
<comment type="caution">
    <text evidence="1">The sequence shown here is derived from an EMBL/GenBank/DDBJ whole genome shotgun (WGS) entry which is preliminary data.</text>
</comment>
<evidence type="ECO:0000313" key="1">
    <source>
        <dbReference type="EMBL" id="GKX66327.1"/>
    </source>
</evidence>
<accession>A0ACB5RB27</accession>
<organism evidence="1 2">
    <name type="scientific">Inconstantimicrobium mannanitabidum</name>
    <dbReference type="NCBI Taxonomy" id="1604901"/>
    <lineage>
        <taxon>Bacteria</taxon>
        <taxon>Bacillati</taxon>
        <taxon>Bacillota</taxon>
        <taxon>Clostridia</taxon>
        <taxon>Eubacteriales</taxon>
        <taxon>Clostridiaceae</taxon>
        <taxon>Inconstantimicrobium</taxon>
    </lineage>
</organism>
<keyword evidence="1" id="KW-0808">Transferase</keyword>
<gene>
    <name evidence="1" type="primary">aspC_1</name>
    <name evidence="1" type="ORF">rsdtw13_15850</name>
</gene>
<keyword evidence="2" id="KW-1185">Reference proteome</keyword>
<protein>
    <submittedName>
        <fullName evidence="1">Aminotransferase</fullName>
    </submittedName>
</protein>
<sequence>MNFSQKAKNIEPSLTLEITAMANKMKEDGVDVISFSAGEPDFNTPENIIASAYEAMKAGKTKYTPTTGILPLKKAITEKLYRDNNLSYNTDQIIVCNGAKQCLANIFLALLNEGEEVLIPKPYWVTYPELVKLAGGKPVFVDTDKKNKYKFKVEDLKKYISSKTKAIIINSPNNPTGTVYTKEELTEIAEFAKQQDIFIISDEIYEKLIYGETEHISIASLSEDAYRRTVVINGVSKAYAMTGWRIGYCAASKELVSLMNSIQSHFTSNPNSIAQYASVEALTGPQHTVELMKVEFEKRRDFAVERLSQIDNISYIRPEGAFYVMINVSALYGKKIGDISVNDSLEFAKMLLESEKVAAVPGVAFGFDDYIRISYATSMNNLEKGLNRLENFIKGLK</sequence>
<dbReference type="EMBL" id="BROD01000001">
    <property type="protein sequence ID" value="GKX66327.1"/>
    <property type="molecule type" value="Genomic_DNA"/>
</dbReference>
<dbReference type="Proteomes" id="UP001058074">
    <property type="component" value="Unassembled WGS sequence"/>
</dbReference>
<keyword evidence="1" id="KW-0032">Aminotransferase</keyword>
<name>A0ACB5RB27_9CLOT</name>
<evidence type="ECO:0000313" key="2">
    <source>
        <dbReference type="Proteomes" id="UP001058074"/>
    </source>
</evidence>